<name>A0A814C8A6_9BILA</name>
<dbReference type="Proteomes" id="UP000663829">
    <property type="component" value="Unassembled WGS sequence"/>
</dbReference>
<accession>A0A814C8A6</accession>
<feature type="domain" description="Endonuclease/exonuclease/phosphatase" evidence="2">
    <location>
        <begin position="107"/>
        <end position="260"/>
    </location>
</feature>
<dbReference type="AlphaFoldDB" id="A0A814C8A6"/>
<dbReference type="PANTHER" id="PTHR23227:SF85">
    <property type="entry name" value="CRANIOFACIAL DEVELOPMENT PROTEIN 2"/>
    <property type="match status" value="1"/>
</dbReference>
<comment type="caution">
    <text evidence="3">The sequence shown here is derived from an EMBL/GenBank/DDBJ whole genome shotgun (WGS) entry which is preliminary data.</text>
</comment>
<feature type="compositionally biased region" description="Polar residues" evidence="1">
    <location>
        <begin position="85"/>
        <end position="96"/>
    </location>
</feature>
<dbReference type="OrthoDB" id="5818039at2759"/>
<dbReference type="InterPro" id="IPR015943">
    <property type="entry name" value="WD40/YVTN_repeat-like_dom_sf"/>
</dbReference>
<dbReference type="InterPro" id="IPR005135">
    <property type="entry name" value="Endo/exonuclease/phosphatase"/>
</dbReference>
<protein>
    <recommendedName>
        <fullName evidence="2">Endonuclease/exonuclease/phosphatase domain-containing protein</fullName>
    </recommendedName>
</protein>
<dbReference type="SUPFAM" id="SSF63825">
    <property type="entry name" value="YWTD domain"/>
    <property type="match status" value="1"/>
</dbReference>
<dbReference type="Gene3D" id="2.130.10.10">
    <property type="entry name" value="YVTN repeat-like/Quinoprotein amine dehydrogenase"/>
    <property type="match status" value="1"/>
</dbReference>
<proteinExistence type="predicted"/>
<dbReference type="Gene3D" id="3.60.10.10">
    <property type="entry name" value="Endonuclease/exonuclease/phosphatase"/>
    <property type="match status" value="1"/>
</dbReference>
<organism evidence="3 5">
    <name type="scientific">Didymodactylos carnosus</name>
    <dbReference type="NCBI Taxonomy" id="1234261"/>
    <lineage>
        <taxon>Eukaryota</taxon>
        <taxon>Metazoa</taxon>
        <taxon>Spiralia</taxon>
        <taxon>Gnathifera</taxon>
        <taxon>Rotifera</taxon>
        <taxon>Eurotatoria</taxon>
        <taxon>Bdelloidea</taxon>
        <taxon>Philodinida</taxon>
        <taxon>Philodinidae</taxon>
        <taxon>Didymodactylos</taxon>
    </lineage>
</organism>
<dbReference type="EMBL" id="CAJOBC010002115">
    <property type="protein sequence ID" value="CAF3716338.1"/>
    <property type="molecule type" value="Genomic_DNA"/>
</dbReference>
<dbReference type="InterPro" id="IPR036691">
    <property type="entry name" value="Endo/exonu/phosph_ase_sf"/>
</dbReference>
<gene>
    <name evidence="3" type="ORF">GPM918_LOCUS10640</name>
    <name evidence="4" type="ORF">SRO942_LOCUS10641</name>
</gene>
<evidence type="ECO:0000313" key="3">
    <source>
        <dbReference type="EMBL" id="CAF0939706.1"/>
    </source>
</evidence>
<keyword evidence="5" id="KW-1185">Reference proteome</keyword>
<dbReference type="InterPro" id="IPR027124">
    <property type="entry name" value="Swc5/CFDP1/2"/>
</dbReference>
<sequence>MIRGRLRHRDFNHAISVPVTSPDKGVVFGGRGADTVACKTRRRQNPTMNDNHTNPYRLGRRPGQQGPRPLPSNQGRVEKSATGKHPNTNMTGNTQRLKLVKDTLTVGTWNVQTLWAAGKLELLRNEMRRFRYDIIGISEVRWTGKGETSDGDFIWSGEEKLHMRGVGFLLSAKAKRALTGYNPVSSRIISARFEAVPFNITVIHVYARTSASSDEDIEAFYSDIEDTLAKTGKHDVIILTGDWNAKVGDDNTDWKCAMGKYRYGDRNERGERLLEFATANAKMIFLVVSIGLLLVATVQSDRTPTHGVGAVYTMTNGAVNNGILVYRINPKGHLRWIRTVNTGGVGLNTTIFDPLASQGSLVVRSNYLFAINAGSNSVSMFTINPSDATKLTLVSVQPTYGAFPVSMTVNEQHVCALAVSPMAAIRCFSYNSSGLSIIPSFDRDLTPYVPQIVPPVVIPGQLNQIQFSADNRALIITVDGYNATIKGSLLFYPFNEDFTQLASTPIQQTLPHAVGPFSMVLVKSNGLLVTDIIANVVLTLKYSSEDGSISRNSFTPIDPKITGMLCWSIFSPTTGNYYVVAAFPAAIVELSVDITPTSTRAKIVRYYRFPKNTGGQDIAIANIAGIDHLYVIGLHPQVIRAYRLDGVGKAVANGVFRRPERNTTGLPKIVGMASYIQEV</sequence>
<feature type="region of interest" description="Disordered" evidence="1">
    <location>
        <begin position="36"/>
        <end position="96"/>
    </location>
</feature>
<evidence type="ECO:0000313" key="4">
    <source>
        <dbReference type="EMBL" id="CAF3716338.1"/>
    </source>
</evidence>
<feature type="compositionally biased region" description="Polar residues" evidence="1">
    <location>
        <begin position="45"/>
        <end position="54"/>
    </location>
</feature>
<dbReference type="PANTHER" id="PTHR23227">
    <property type="entry name" value="BUCENTAUR RELATED"/>
    <property type="match status" value="1"/>
</dbReference>
<dbReference type="CDD" id="cd09076">
    <property type="entry name" value="L1-EN"/>
    <property type="match status" value="1"/>
</dbReference>
<dbReference type="SUPFAM" id="SSF56219">
    <property type="entry name" value="DNase I-like"/>
    <property type="match status" value="1"/>
</dbReference>
<reference evidence="3" key="1">
    <citation type="submission" date="2021-02" db="EMBL/GenBank/DDBJ databases">
        <authorList>
            <person name="Nowell W R."/>
        </authorList>
    </citation>
    <scope>NUCLEOTIDE SEQUENCE</scope>
</reference>
<evidence type="ECO:0000313" key="5">
    <source>
        <dbReference type="Proteomes" id="UP000663829"/>
    </source>
</evidence>
<dbReference type="GO" id="GO:0003824">
    <property type="term" value="F:catalytic activity"/>
    <property type="evidence" value="ECO:0007669"/>
    <property type="project" value="InterPro"/>
</dbReference>
<evidence type="ECO:0000256" key="1">
    <source>
        <dbReference type="SAM" id="MobiDB-lite"/>
    </source>
</evidence>
<dbReference type="EMBL" id="CAJNOQ010002115">
    <property type="protein sequence ID" value="CAF0939706.1"/>
    <property type="molecule type" value="Genomic_DNA"/>
</dbReference>
<dbReference type="Proteomes" id="UP000681722">
    <property type="component" value="Unassembled WGS sequence"/>
</dbReference>
<dbReference type="Pfam" id="PF03372">
    <property type="entry name" value="Exo_endo_phos"/>
    <property type="match status" value="1"/>
</dbReference>
<evidence type="ECO:0000259" key="2">
    <source>
        <dbReference type="Pfam" id="PF03372"/>
    </source>
</evidence>